<feature type="region of interest" description="Disordered" evidence="4">
    <location>
        <begin position="273"/>
        <end position="296"/>
    </location>
</feature>
<dbReference type="InterPro" id="IPR012677">
    <property type="entry name" value="Nucleotide-bd_a/b_plait_sf"/>
</dbReference>
<accession>A0A0L0HGF1</accession>
<dbReference type="SMART" id="SM00025">
    <property type="entry name" value="Pumilio"/>
    <property type="match status" value="3"/>
</dbReference>
<dbReference type="SUPFAM" id="SSF54928">
    <property type="entry name" value="RNA-binding domain, RBD"/>
    <property type="match status" value="2"/>
</dbReference>
<evidence type="ECO:0000256" key="2">
    <source>
        <dbReference type="PROSITE-ProRule" id="PRU00176"/>
    </source>
</evidence>
<proteinExistence type="predicted"/>
<dbReference type="InterPro" id="IPR016024">
    <property type="entry name" value="ARM-type_fold"/>
</dbReference>
<dbReference type="FunCoup" id="A0A0L0HGF1">
    <property type="interactions" value="9"/>
</dbReference>
<feature type="repeat" description="Pumilio" evidence="3">
    <location>
        <begin position="673"/>
        <end position="708"/>
    </location>
</feature>
<dbReference type="eggNOG" id="KOG4574">
    <property type="taxonomic scope" value="Eukaryota"/>
</dbReference>
<evidence type="ECO:0000256" key="1">
    <source>
        <dbReference type="ARBA" id="ARBA00022737"/>
    </source>
</evidence>
<feature type="compositionally biased region" description="Basic and acidic residues" evidence="4">
    <location>
        <begin position="280"/>
        <end position="290"/>
    </location>
</feature>
<feature type="compositionally biased region" description="Polar residues" evidence="4">
    <location>
        <begin position="64"/>
        <end position="77"/>
    </location>
</feature>
<feature type="region of interest" description="Disordered" evidence="4">
    <location>
        <begin position="98"/>
        <end position="121"/>
    </location>
</feature>
<reference evidence="7 8" key="1">
    <citation type="submission" date="2009-08" db="EMBL/GenBank/DDBJ databases">
        <title>The Genome Sequence of Spizellomyces punctatus strain DAOM BR117.</title>
        <authorList>
            <consortium name="The Broad Institute Genome Sequencing Platform"/>
            <person name="Russ C."/>
            <person name="Cuomo C."/>
            <person name="Shea T."/>
            <person name="Young S.K."/>
            <person name="Zeng Q."/>
            <person name="Koehrsen M."/>
            <person name="Haas B."/>
            <person name="Borodovsky M."/>
            <person name="Guigo R."/>
            <person name="Alvarado L."/>
            <person name="Berlin A."/>
            <person name="Bochicchio J."/>
            <person name="Borenstein D."/>
            <person name="Chapman S."/>
            <person name="Chen Z."/>
            <person name="Engels R."/>
            <person name="Freedman E."/>
            <person name="Gellesch M."/>
            <person name="Goldberg J."/>
            <person name="Griggs A."/>
            <person name="Gujja S."/>
            <person name="Heiman D."/>
            <person name="Hepburn T."/>
            <person name="Howarth C."/>
            <person name="Jen D."/>
            <person name="Larson L."/>
            <person name="Lewis B."/>
            <person name="Mehta T."/>
            <person name="Park D."/>
            <person name="Pearson M."/>
            <person name="Roberts A."/>
            <person name="Saif S."/>
            <person name="Shenoy N."/>
            <person name="Sisk P."/>
            <person name="Stolte C."/>
            <person name="Sykes S."/>
            <person name="Thomson T."/>
            <person name="Walk T."/>
            <person name="White J."/>
            <person name="Yandava C."/>
            <person name="Burger G."/>
            <person name="Gray M.W."/>
            <person name="Holland P.W.H."/>
            <person name="King N."/>
            <person name="Lang F.B.F."/>
            <person name="Roger A.J."/>
            <person name="Ruiz-Trillo I."/>
            <person name="Lander E."/>
            <person name="Nusbaum C."/>
        </authorList>
    </citation>
    <scope>NUCLEOTIDE SEQUENCE [LARGE SCALE GENOMIC DNA]</scope>
    <source>
        <strain evidence="7 8">DAOM BR117</strain>
    </source>
</reference>
<evidence type="ECO:0000256" key="4">
    <source>
        <dbReference type="SAM" id="MobiDB-lite"/>
    </source>
</evidence>
<dbReference type="InterPro" id="IPR052645">
    <property type="entry name" value="Pumilio_domain_protein"/>
</dbReference>
<feature type="domain" description="RRM" evidence="5">
    <location>
        <begin position="414"/>
        <end position="486"/>
    </location>
</feature>
<dbReference type="AlphaFoldDB" id="A0A0L0HGF1"/>
<keyword evidence="8" id="KW-1185">Reference proteome</keyword>
<feature type="compositionally biased region" description="Low complexity" evidence="4">
    <location>
        <begin position="14"/>
        <end position="30"/>
    </location>
</feature>
<protein>
    <recommendedName>
        <fullName evidence="9">PUM-HD domain-containing protein</fullName>
    </recommendedName>
</protein>
<dbReference type="Pfam" id="PF00806">
    <property type="entry name" value="PUF"/>
    <property type="match status" value="3"/>
</dbReference>
<dbReference type="VEuPathDB" id="FungiDB:SPPG_04340"/>
<feature type="region of interest" description="Disordered" evidence="4">
    <location>
        <begin position="53"/>
        <end position="77"/>
    </location>
</feature>
<organism evidence="7 8">
    <name type="scientific">Spizellomyces punctatus (strain DAOM BR117)</name>
    <dbReference type="NCBI Taxonomy" id="645134"/>
    <lineage>
        <taxon>Eukaryota</taxon>
        <taxon>Fungi</taxon>
        <taxon>Fungi incertae sedis</taxon>
        <taxon>Chytridiomycota</taxon>
        <taxon>Chytridiomycota incertae sedis</taxon>
        <taxon>Chytridiomycetes</taxon>
        <taxon>Spizellomycetales</taxon>
        <taxon>Spizellomycetaceae</taxon>
        <taxon>Spizellomyces</taxon>
    </lineage>
</organism>
<dbReference type="GO" id="GO:0003723">
    <property type="term" value="F:RNA binding"/>
    <property type="evidence" value="ECO:0007669"/>
    <property type="project" value="UniProtKB-UniRule"/>
</dbReference>
<evidence type="ECO:0000259" key="6">
    <source>
        <dbReference type="PROSITE" id="PS50303"/>
    </source>
</evidence>
<dbReference type="SUPFAM" id="SSF48371">
    <property type="entry name" value="ARM repeat"/>
    <property type="match status" value="1"/>
</dbReference>
<dbReference type="GO" id="GO:0000288">
    <property type="term" value="P:nuclear-transcribed mRNA catabolic process, deadenylation-dependent decay"/>
    <property type="evidence" value="ECO:0007669"/>
    <property type="project" value="TreeGrafter"/>
</dbReference>
<dbReference type="SMART" id="SM00360">
    <property type="entry name" value="RRM"/>
    <property type="match status" value="2"/>
</dbReference>
<keyword evidence="2" id="KW-0694">RNA-binding</keyword>
<dbReference type="Proteomes" id="UP000053201">
    <property type="component" value="Unassembled WGS sequence"/>
</dbReference>
<dbReference type="OrthoDB" id="2017782at2759"/>
<feature type="repeat" description="Pumilio" evidence="3">
    <location>
        <begin position="709"/>
        <end position="745"/>
    </location>
</feature>
<dbReference type="InterPro" id="IPR033133">
    <property type="entry name" value="PUM-HD"/>
</dbReference>
<dbReference type="InterPro" id="IPR001313">
    <property type="entry name" value="Pumilio_RNA-bd_rpt"/>
</dbReference>
<dbReference type="OMA" id="NEEHEEM"/>
<dbReference type="InterPro" id="IPR035979">
    <property type="entry name" value="RBD_domain_sf"/>
</dbReference>
<dbReference type="InterPro" id="IPR000504">
    <property type="entry name" value="RRM_dom"/>
</dbReference>
<feature type="region of interest" description="Disordered" evidence="4">
    <location>
        <begin position="148"/>
        <end position="169"/>
    </location>
</feature>
<feature type="domain" description="PUM-HD" evidence="6">
    <location>
        <begin position="612"/>
        <end position="835"/>
    </location>
</feature>
<dbReference type="RefSeq" id="XP_016608029.1">
    <property type="nucleotide sequence ID" value="XM_016752579.1"/>
</dbReference>
<dbReference type="InterPro" id="IPR011989">
    <property type="entry name" value="ARM-like"/>
</dbReference>
<evidence type="ECO:0000256" key="3">
    <source>
        <dbReference type="PROSITE-ProRule" id="PRU00317"/>
    </source>
</evidence>
<evidence type="ECO:0000259" key="5">
    <source>
        <dbReference type="PROSITE" id="PS50102"/>
    </source>
</evidence>
<dbReference type="PANTHER" id="PTHR47093">
    <property type="entry name" value="PROTEIN JSN1-RELATED"/>
    <property type="match status" value="1"/>
</dbReference>
<dbReference type="PROSITE" id="PS50302">
    <property type="entry name" value="PUM"/>
    <property type="match status" value="2"/>
</dbReference>
<dbReference type="PANTHER" id="PTHR47093:SF1">
    <property type="entry name" value="PROTEIN JSN1-RELATED"/>
    <property type="match status" value="1"/>
</dbReference>
<evidence type="ECO:0000313" key="8">
    <source>
        <dbReference type="Proteomes" id="UP000053201"/>
    </source>
</evidence>
<feature type="compositionally biased region" description="Polar residues" evidence="4">
    <location>
        <begin position="1"/>
        <end position="13"/>
    </location>
</feature>
<dbReference type="Gene3D" id="3.30.70.330">
    <property type="match status" value="2"/>
</dbReference>
<dbReference type="STRING" id="645134.A0A0L0HGF1"/>
<dbReference type="PROSITE" id="PS50303">
    <property type="entry name" value="PUM_HD"/>
    <property type="match status" value="1"/>
</dbReference>
<feature type="domain" description="RRM" evidence="5">
    <location>
        <begin position="329"/>
        <end position="401"/>
    </location>
</feature>
<feature type="compositionally biased region" description="Low complexity" evidence="4">
    <location>
        <begin position="98"/>
        <end position="111"/>
    </location>
</feature>
<dbReference type="EMBL" id="KQ257456">
    <property type="protein sequence ID" value="KNC99989.1"/>
    <property type="molecule type" value="Genomic_DNA"/>
</dbReference>
<dbReference type="GeneID" id="27687793"/>
<dbReference type="PROSITE" id="PS50102">
    <property type="entry name" value="RRM"/>
    <property type="match status" value="2"/>
</dbReference>
<name>A0A0L0HGF1_SPIPD</name>
<evidence type="ECO:0008006" key="9">
    <source>
        <dbReference type="Google" id="ProtNLM"/>
    </source>
</evidence>
<dbReference type="InParanoid" id="A0A0L0HGF1"/>
<dbReference type="Gene3D" id="1.25.10.10">
    <property type="entry name" value="Leucine-rich Repeat Variant"/>
    <property type="match status" value="1"/>
</dbReference>
<dbReference type="CDD" id="cd00590">
    <property type="entry name" value="RRM_SF"/>
    <property type="match status" value="2"/>
</dbReference>
<feature type="region of interest" description="Disordered" evidence="4">
    <location>
        <begin position="1"/>
        <end position="38"/>
    </location>
</feature>
<sequence>MQSQEQQPHSLSNRPLLDSSTTSSLPRPSDNLYGTDQMSSNTYYLETLRDSSSDKLSDVPSFSKKLTVNGGASNGATTFRRARAETFSFFPSKLLPEETSAAAPTPSTSSSIMASRHRSGSLSLPRTGISGAFGPSLFATSWQPSSTMNGLVSERPTPSEYASSAGGEDETTAVARTLDYLGLDDPVLENGRHFAQSAQYPQMSRGVVPNSLGSVYANRGRSYSVAVGENLSVSIPTPSTYRPRASSIAFLESTADSDIQALRRSLARGELELEMESPDSENRSDNDRHLSLGRSSPKDYVVYGMDRSFNDSPTRLHHEHAHPHQIPTRSLWIGNIDPTLSPSDLLTLFSPFGPIESLRILPDKECAFVNYVRVEDAIRARDEMQGGRVGNCIVRIGFGKAEAINDTQGMQPTKSLWIGNIPPTTDPAELEALFTAYGPIESARVLTHKNCGFVNFYRLEDAMEARKNMNGKEIGGSVVKIGYAKVPSKSGEGTATLAASALVGTSFMGTASPARDRSNSLSGGFNNFATATGLAATPTPQMLYSPSRAINGAREFGMTPPPPPFPVNLEANVPAISGAAQTGSTRHSIGGGYPEEQMMALALAGAANKELNGMETLDSLWNGQNPNETYASAIPPVPEPKPNRRVDQSRLREMRKRLEGHVTMKDVEAIFNEVVEETVDLCTDYIGNVVIQKIIEKSSDQHRLRLVEKVAPHMAAIGIHKNGTWVVQKMIDYAKTTSQIQLIVTALKPFTPPLLLDQFGNYVVQCCLRLGTHRNQFVFDATHAKCWEVGQGRFGARAMRACLESQYTTKRQQKFVAEAIVHNAIQLATNPNGAI</sequence>
<evidence type="ECO:0000313" key="7">
    <source>
        <dbReference type="EMBL" id="KNC99989.1"/>
    </source>
</evidence>
<dbReference type="Pfam" id="PF00076">
    <property type="entry name" value="RRM_1"/>
    <property type="match status" value="2"/>
</dbReference>
<gene>
    <name evidence="7" type="ORF">SPPG_04340</name>
</gene>
<keyword evidence="1" id="KW-0677">Repeat</keyword>